<accession>A0A095SFK6</accession>
<evidence type="ECO:0000313" key="2">
    <source>
        <dbReference type="Proteomes" id="UP000029444"/>
    </source>
</evidence>
<sequence length="109" mass="12063">MRSAQQVVPPSSEDALDRKAELYDALHIMLEEAGSRGTPRDAMCVITGILESLAQDYDEIRPLVIPWKSLMEAEFSRHQSLLTDDDSAGSVASSSVRYLVVEPQKKQEG</sequence>
<name>A0A095SFK6_9GAMM</name>
<dbReference type="STRING" id="1177154.Y5S_03407"/>
<comment type="caution">
    <text evidence="1">The sequence shown here is derived from an EMBL/GenBank/DDBJ whole genome shotgun (WGS) entry which is preliminary data.</text>
</comment>
<dbReference type="Proteomes" id="UP000029444">
    <property type="component" value="Unassembled WGS sequence"/>
</dbReference>
<gene>
    <name evidence="1" type="ORF">Y5S_03407</name>
</gene>
<dbReference type="PATRIC" id="fig|1177154.3.peg.3416"/>
<dbReference type="RefSeq" id="WP_065130345.1">
    <property type="nucleotide sequence ID" value="NZ_ARXV01000018.1"/>
</dbReference>
<dbReference type="AlphaFoldDB" id="A0A095SFK6"/>
<organism evidence="1 2">
    <name type="scientific">Alcanivorax nanhaiticus</name>
    <dbReference type="NCBI Taxonomy" id="1177154"/>
    <lineage>
        <taxon>Bacteria</taxon>
        <taxon>Pseudomonadati</taxon>
        <taxon>Pseudomonadota</taxon>
        <taxon>Gammaproteobacteria</taxon>
        <taxon>Oceanospirillales</taxon>
        <taxon>Alcanivoracaceae</taxon>
        <taxon>Alcanivorax</taxon>
    </lineage>
</organism>
<dbReference type="EMBL" id="ARXV01000018">
    <property type="protein sequence ID" value="KGD63421.1"/>
    <property type="molecule type" value="Genomic_DNA"/>
</dbReference>
<evidence type="ECO:0000313" key="1">
    <source>
        <dbReference type="EMBL" id="KGD63421.1"/>
    </source>
</evidence>
<proteinExistence type="predicted"/>
<reference evidence="1 2" key="1">
    <citation type="submission" date="2012-09" db="EMBL/GenBank/DDBJ databases">
        <title>Genome Sequence of alkane-degrading Bacterium Alcanivorax sp. 19-m-6.</title>
        <authorList>
            <person name="Lai Q."/>
            <person name="Shao Z."/>
        </authorList>
    </citation>
    <scope>NUCLEOTIDE SEQUENCE [LARGE SCALE GENOMIC DNA]</scope>
    <source>
        <strain evidence="1 2">19-m-6</strain>
    </source>
</reference>
<keyword evidence="2" id="KW-1185">Reference proteome</keyword>
<protein>
    <submittedName>
        <fullName evidence="1">Uncharacterized protein</fullName>
    </submittedName>
</protein>